<dbReference type="EMBL" id="CP113089">
    <property type="protein sequence ID" value="WAB82754.1"/>
    <property type="molecule type" value="Genomic_DNA"/>
</dbReference>
<keyword evidence="4" id="KW-1185">Reference proteome</keyword>
<keyword evidence="1" id="KW-1133">Transmembrane helix</keyword>
<organism evidence="3 4">
    <name type="scientific">Microcella daejeonensis</name>
    <dbReference type="NCBI Taxonomy" id="2994971"/>
    <lineage>
        <taxon>Bacteria</taxon>
        <taxon>Bacillati</taxon>
        <taxon>Actinomycetota</taxon>
        <taxon>Actinomycetes</taxon>
        <taxon>Micrococcales</taxon>
        <taxon>Microbacteriaceae</taxon>
        <taxon>Microcella</taxon>
    </lineage>
</organism>
<evidence type="ECO:0000313" key="3">
    <source>
        <dbReference type="EMBL" id="WAB82754.1"/>
    </source>
</evidence>
<accession>A0A9E8MNT6</accession>
<evidence type="ECO:0000259" key="2">
    <source>
        <dbReference type="Pfam" id="PF13400"/>
    </source>
</evidence>
<dbReference type="Proteomes" id="UP001164706">
    <property type="component" value="Chromosome"/>
</dbReference>
<dbReference type="KEGG" id="mdb:OVN18_09555"/>
<protein>
    <submittedName>
        <fullName evidence="3">Pilus assembly protein TadG-related protein</fullName>
    </submittedName>
</protein>
<proteinExistence type="predicted"/>
<reference evidence="3" key="1">
    <citation type="submission" date="2022-11" db="EMBL/GenBank/DDBJ databases">
        <title>Description of Microcella daejonensis nov. sp, isolated from riverside soil.</title>
        <authorList>
            <person name="Molina K.M."/>
            <person name="Kim S.B."/>
        </authorList>
    </citation>
    <scope>NUCLEOTIDE SEQUENCE</scope>
    <source>
        <strain evidence="3">MMS21-STM12</strain>
    </source>
</reference>
<keyword evidence="1" id="KW-0812">Transmembrane</keyword>
<dbReference type="InterPro" id="IPR028087">
    <property type="entry name" value="Tad_N"/>
</dbReference>
<gene>
    <name evidence="3" type="ORF">OVN18_09555</name>
</gene>
<evidence type="ECO:0000256" key="1">
    <source>
        <dbReference type="SAM" id="Phobius"/>
    </source>
</evidence>
<dbReference type="RefSeq" id="WP_267782992.1">
    <property type="nucleotide sequence ID" value="NZ_CP113089.1"/>
</dbReference>
<keyword evidence="1" id="KW-0472">Membrane</keyword>
<feature type="domain" description="Putative Flp pilus-assembly TadG-like N-terminal" evidence="2">
    <location>
        <begin position="10"/>
        <end position="55"/>
    </location>
</feature>
<dbReference type="Pfam" id="PF13400">
    <property type="entry name" value="Tad"/>
    <property type="match status" value="1"/>
</dbReference>
<name>A0A9E8MNT6_9MICO</name>
<sequence length="147" mass="15478">MRSRGRDDEGSILPLVAGYGALALLVVLLVTAATSLYLERKRLLTLADGAALAGAEAYELTDLTVAPSGAISRPPLDDAAVRAVVEQYLAEAPVQGFEGLQLERAESEDGSSATVRLSSFWRPPVVTPFVPEGIRLDVTTVGRSVLG</sequence>
<feature type="transmembrane region" description="Helical" evidence="1">
    <location>
        <begin position="12"/>
        <end position="38"/>
    </location>
</feature>
<dbReference type="AlphaFoldDB" id="A0A9E8MNT6"/>
<evidence type="ECO:0000313" key="4">
    <source>
        <dbReference type="Proteomes" id="UP001164706"/>
    </source>
</evidence>